<gene>
    <name evidence="1" type="ORF">XELAEV_18033614mg</name>
</gene>
<evidence type="ECO:0000313" key="1">
    <source>
        <dbReference type="EMBL" id="OCT74628.1"/>
    </source>
</evidence>
<proteinExistence type="predicted"/>
<accession>A0A974HE69</accession>
<reference evidence="2" key="1">
    <citation type="journal article" date="2016" name="Nature">
        <title>Genome evolution in the allotetraploid frog Xenopus laevis.</title>
        <authorList>
            <person name="Session A.M."/>
            <person name="Uno Y."/>
            <person name="Kwon T."/>
            <person name="Chapman J.A."/>
            <person name="Toyoda A."/>
            <person name="Takahashi S."/>
            <person name="Fukui A."/>
            <person name="Hikosaka A."/>
            <person name="Suzuki A."/>
            <person name="Kondo M."/>
            <person name="van Heeringen S.J."/>
            <person name="Quigley I."/>
            <person name="Heinz S."/>
            <person name="Ogino H."/>
            <person name="Ochi H."/>
            <person name="Hellsten U."/>
            <person name="Lyons J.B."/>
            <person name="Simakov O."/>
            <person name="Putnam N."/>
            <person name="Stites J."/>
            <person name="Kuroki Y."/>
            <person name="Tanaka T."/>
            <person name="Michiue T."/>
            <person name="Watanabe M."/>
            <person name="Bogdanovic O."/>
            <person name="Lister R."/>
            <person name="Georgiou G."/>
            <person name="Paranjpe S.S."/>
            <person name="van Kruijsbergen I."/>
            <person name="Shu S."/>
            <person name="Carlson J."/>
            <person name="Kinoshita T."/>
            <person name="Ohta Y."/>
            <person name="Mawaribuchi S."/>
            <person name="Jenkins J."/>
            <person name="Grimwood J."/>
            <person name="Schmutz J."/>
            <person name="Mitros T."/>
            <person name="Mozaffari S.V."/>
            <person name="Suzuki Y."/>
            <person name="Haramoto Y."/>
            <person name="Yamamoto T.S."/>
            <person name="Takagi C."/>
            <person name="Heald R."/>
            <person name="Miller K."/>
            <person name="Haudenschild C."/>
            <person name="Kitzman J."/>
            <person name="Nakayama T."/>
            <person name="Izutsu Y."/>
            <person name="Robert J."/>
            <person name="Fortriede J."/>
            <person name="Burns K."/>
            <person name="Lotay V."/>
            <person name="Karimi K."/>
            <person name="Yasuoka Y."/>
            <person name="Dichmann D.S."/>
            <person name="Flajnik M.F."/>
            <person name="Houston D.W."/>
            <person name="Shendure J."/>
            <person name="DuPasquier L."/>
            <person name="Vize P.D."/>
            <person name="Zorn A.M."/>
            <person name="Ito M."/>
            <person name="Marcotte E.M."/>
            <person name="Wallingford J.B."/>
            <person name="Ito Y."/>
            <person name="Asashima M."/>
            <person name="Ueno N."/>
            <person name="Matsuda Y."/>
            <person name="Veenstra G.J."/>
            <person name="Fujiyama A."/>
            <person name="Harland R.M."/>
            <person name="Taira M."/>
            <person name="Rokhsar D.S."/>
        </authorList>
    </citation>
    <scope>NUCLEOTIDE SEQUENCE [LARGE SCALE GENOMIC DNA]</scope>
    <source>
        <strain evidence="2">J</strain>
    </source>
</reference>
<dbReference type="PROSITE" id="PS51257">
    <property type="entry name" value="PROKAR_LIPOPROTEIN"/>
    <property type="match status" value="1"/>
</dbReference>
<sequence length="79" mass="8969">MWGRVFLFFNKGFVSPLSSLLGSYYAATGCYRIILAYAVGTIDETRLGTTRLNGHVYLETLYYSPVYFFPCCRPVIPNP</sequence>
<name>A0A974HE69_XENLA</name>
<dbReference type="EMBL" id="CM004477">
    <property type="protein sequence ID" value="OCT74628.1"/>
    <property type="molecule type" value="Genomic_DNA"/>
</dbReference>
<evidence type="ECO:0000313" key="2">
    <source>
        <dbReference type="Proteomes" id="UP000694892"/>
    </source>
</evidence>
<dbReference type="Proteomes" id="UP000694892">
    <property type="component" value="Chromosome 6S"/>
</dbReference>
<protein>
    <submittedName>
        <fullName evidence="1">Uncharacterized protein</fullName>
    </submittedName>
</protein>
<dbReference type="AlphaFoldDB" id="A0A974HE69"/>
<organism evidence="1 2">
    <name type="scientific">Xenopus laevis</name>
    <name type="common">African clawed frog</name>
    <dbReference type="NCBI Taxonomy" id="8355"/>
    <lineage>
        <taxon>Eukaryota</taxon>
        <taxon>Metazoa</taxon>
        <taxon>Chordata</taxon>
        <taxon>Craniata</taxon>
        <taxon>Vertebrata</taxon>
        <taxon>Euteleostomi</taxon>
        <taxon>Amphibia</taxon>
        <taxon>Batrachia</taxon>
        <taxon>Anura</taxon>
        <taxon>Pipoidea</taxon>
        <taxon>Pipidae</taxon>
        <taxon>Xenopodinae</taxon>
        <taxon>Xenopus</taxon>
        <taxon>Xenopus</taxon>
    </lineage>
</organism>